<evidence type="ECO:0000259" key="4">
    <source>
        <dbReference type="Pfam" id="PF13354"/>
    </source>
</evidence>
<gene>
    <name evidence="5" type="ORF">EKG83_07815</name>
</gene>
<sequence length="340" mass="35824">MLLSRRNVLRACGAAGAVALLPAATGRALAQPDDWFAWLRANRQHVAAVLDDGRGGRVAHRAAEPQPLASAVKVVHLAGYAKAVATGAARPDEEVRVGDWEEYYIGLDGGAHPASLRALGIPSAGDTIADDPNRRVRLDDVVASMIRFSDNAATDFLRHRLGEGVLRAAAARYGRPGAPVPEILTEFLHLILGRPVSAAQYIRDPRVKLEVIGRIPALPGYDGQAAWAGTTWAGSPVALSRIHRALTDVPVARDHLERAGAALGELPPGVAGIGFKGGALPGVITVGMSVRWADGRVGTAAVLTRGLDVARFVAGDRLVLLVRQALLDPGVLREFQVSLS</sequence>
<dbReference type="InterPro" id="IPR045155">
    <property type="entry name" value="Beta-lactam_cat"/>
</dbReference>
<proteinExistence type="predicted"/>
<keyword evidence="6" id="KW-1185">Reference proteome</keyword>
<feature type="signal peptide" evidence="3">
    <location>
        <begin position="1"/>
        <end position="30"/>
    </location>
</feature>
<evidence type="ECO:0000313" key="5">
    <source>
        <dbReference type="EMBL" id="QFZ17392.1"/>
    </source>
</evidence>
<dbReference type="InterPro" id="IPR000871">
    <property type="entry name" value="Beta-lactam_class-A"/>
</dbReference>
<accession>A0A5Q0GVL2</accession>
<dbReference type="SUPFAM" id="SSF56601">
    <property type="entry name" value="beta-lactamase/transpeptidase-like"/>
    <property type="match status" value="1"/>
</dbReference>
<dbReference type="Gene3D" id="3.40.710.10">
    <property type="entry name" value="DD-peptidase/beta-lactamase superfamily"/>
    <property type="match status" value="1"/>
</dbReference>
<dbReference type="PANTHER" id="PTHR35333:SF3">
    <property type="entry name" value="BETA-LACTAMASE-TYPE TRANSPEPTIDASE FOLD CONTAINING PROTEIN"/>
    <property type="match status" value="1"/>
</dbReference>
<name>A0A5Q0GVL2_SACSY</name>
<dbReference type="PROSITE" id="PS51318">
    <property type="entry name" value="TAT"/>
    <property type="match status" value="1"/>
</dbReference>
<dbReference type="Proteomes" id="UP000325787">
    <property type="component" value="Chromosome"/>
</dbReference>
<dbReference type="PANTHER" id="PTHR35333">
    <property type="entry name" value="BETA-LACTAMASE"/>
    <property type="match status" value="1"/>
</dbReference>
<feature type="chain" id="PRO_5024909423" description="Beta-lactamase" evidence="3">
    <location>
        <begin position="31"/>
        <end position="340"/>
    </location>
</feature>
<dbReference type="AlphaFoldDB" id="A0A5Q0GVL2"/>
<evidence type="ECO:0000256" key="3">
    <source>
        <dbReference type="SAM" id="SignalP"/>
    </source>
</evidence>
<feature type="domain" description="Beta-lactamase class A catalytic" evidence="4">
    <location>
        <begin position="50"/>
        <end position="178"/>
    </location>
</feature>
<dbReference type="Pfam" id="PF13354">
    <property type="entry name" value="Beta-lactamase2"/>
    <property type="match status" value="1"/>
</dbReference>
<evidence type="ECO:0000256" key="2">
    <source>
        <dbReference type="ARBA" id="ARBA00030171"/>
    </source>
</evidence>
<organism evidence="5 6">
    <name type="scientific">Saccharothrix syringae</name>
    <name type="common">Nocardiopsis syringae</name>
    <dbReference type="NCBI Taxonomy" id="103733"/>
    <lineage>
        <taxon>Bacteria</taxon>
        <taxon>Bacillati</taxon>
        <taxon>Actinomycetota</taxon>
        <taxon>Actinomycetes</taxon>
        <taxon>Pseudonocardiales</taxon>
        <taxon>Pseudonocardiaceae</taxon>
        <taxon>Saccharothrix</taxon>
    </lineage>
</organism>
<dbReference type="RefSeq" id="WP_051764333.1">
    <property type="nucleotide sequence ID" value="NZ_CP034550.1"/>
</dbReference>
<dbReference type="InterPro" id="IPR006311">
    <property type="entry name" value="TAT_signal"/>
</dbReference>
<reference evidence="6" key="1">
    <citation type="journal article" date="2021" name="Curr. Microbiol.">
        <title>Complete genome of nocamycin-producing strain Saccharothrix syringae NRRL B-16468 reveals the biosynthetic potential for secondary metabolites.</title>
        <authorList>
            <person name="Mo X."/>
            <person name="Yang S."/>
        </authorList>
    </citation>
    <scope>NUCLEOTIDE SEQUENCE [LARGE SCALE GENOMIC DNA]</scope>
    <source>
        <strain evidence="6">ATCC 51364 / DSM 43886 / JCM 6844 / KCTC 9398 / NBRC 14523 / NRRL B-16468 / INA 2240</strain>
    </source>
</reference>
<dbReference type="GO" id="GO:0030655">
    <property type="term" value="P:beta-lactam antibiotic catabolic process"/>
    <property type="evidence" value="ECO:0007669"/>
    <property type="project" value="InterPro"/>
</dbReference>
<keyword evidence="3" id="KW-0732">Signal</keyword>
<dbReference type="GO" id="GO:0046677">
    <property type="term" value="P:response to antibiotic"/>
    <property type="evidence" value="ECO:0007669"/>
    <property type="project" value="InterPro"/>
</dbReference>
<protein>
    <recommendedName>
        <fullName evidence="1">Beta-lactamase</fullName>
    </recommendedName>
    <alternativeName>
        <fullName evidence="2">Penicillinase</fullName>
    </alternativeName>
</protein>
<dbReference type="KEGG" id="ssyi:EKG83_07815"/>
<dbReference type="EMBL" id="CP034550">
    <property type="protein sequence ID" value="QFZ17392.1"/>
    <property type="molecule type" value="Genomic_DNA"/>
</dbReference>
<evidence type="ECO:0000313" key="6">
    <source>
        <dbReference type="Proteomes" id="UP000325787"/>
    </source>
</evidence>
<dbReference type="GO" id="GO:0008800">
    <property type="term" value="F:beta-lactamase activity"/>
    <property type="evidence" value="ECO:0007669"/>
    <property type="project" value="InterPro"/>
</dbReference>
<evidence type="ECO:0000256" key="1">
    <source>
        <dbReference type="ARBA" id="ARBA00018879"/>
    </source>
</evidence>
<dbReference type="InterPro" id="IPR012338">
    <property type="entry name" value="Beta-lactam/transpept-like"/>
</dbReference>
<dbReference type="OrthoDB" id="503335at2"/>